<organism evidence="22 23">
    <name type="scientific">Meripilus lineatus</name>
    <dbReference type="NCBI Taxonomy" id="2056292"/>
    <lineage>
        <taxon>Eukaryota</taxon>
        <taxon>Fungi</taxon>
        <taxon>Dikarya</taxon>
        <taxon>Basidiomycota</taxon>
        <taxon>Agaricomycotina</taxon>
        <taxon>Agaricomycetes</taxon>
        <taxon>Polyporales</taxon>
        <taxon>Meripilaceae</taxon>
        <taxon>Meripilus</taxon>
    </lineage>
</organism>
<keyword evidence="21" id="KW-0812">Transmembrane</keyword>
<keyword evidence="8" id="KW-0964">Secreted</keyword>
<evidence type="ECO:0000256" key="8">
    <source>
        <dbReference type="ARBA" id="ARBA00022525"/>
    </source>
</evidence>
<keyword evidence="13" id="KW-0119">Carbohydrate metabolism</keyword>
<dbReference type="GO" id="GO:0071555">
    <property type="term" value="P:cell wall organization"/>
    <property type="evidence" value="ECO:0007669"/>
    <property type="project" value="UniProtKB-KW"/>
</dbReference>
<feature type="region of interest" description="Disordered" evidence="20">
    <location>
        <begin position="102"/>
        <end position="140"/>
    </location>
</feature>
<evidence type="ECO:0000313" key="22">
    <source>
        <dbReference type="EMBL" id="KAJ3480787.1"/>
    </source>
</evidence>
<evidence type="ECO:0000256" key="5">
    <source>
        <dbReference type="ARBA" id="ARBA00012780"/>
    </source>
</evidence>
<evidence type="ECO:0000256" key="7">
    <source>
        <dbReference type="ARBA" id="ARBA00022512"/>
    </source>
</evidence>
<evidence type="ECO:0000256" key="14">
    <source>
        <dbReference type="ARBA" id="ARBA00023316"/>
    </source>
</evidence>
<evidence type="ECO:0000256" key="11">
    <source>
        <dbReference type="ARBA" id="ARBA00023136"/>
    </source>
</evidence>
<evidence type="ECO:0000256" key="4">
    <source>
        <dbReference type="ARBA" id="ARBA00008773"/>
    </source>
</evidence>
<comment type="function">
    <text evidence="16">Glucanases play a role in cell expansion during growth, in cell-cell fusion during mating, and in spore release during sporulation. This enzyme may be involved in beta-glucan degradation. Active on laminarin and lichenan.</text>
</comment>
<evidence type="ECO:0000256" key="1">
    <source>
        <dbReference type="ARBA" id="ARBA00000382"/>
    </source>
</evidence>
<dbReference type="GO" id="GO:0009277">
    <property type="term" value="C:fungal-type cell wall"/>
    <property type="evidence" value="ECO:0007669"/>
    <property type="project" value="TreeGrafter"/>
</dbReference>
<evidence type="ECO:0000256" key="12">
    <source>
        <dbReference type="ARBA" id="ARBA00023180"/>
    </source>
</evidence>
<keyword evidence="11 21" id="KW-0472">Membrane</keyword>
<evidence type="ECO:0000256" key="15">
    <source>
        <dbReference type="ARBA" id="ARBA00023326"/>
    </source>
</evidence>
<dbReference type="AlphaFoldDB" id="A0AAD5UZU4"/>
<gene>
    <name evidence="22" type="ORF">NLI96_g8100</name>
</gene>
<dbReference type="Proteomes" id="UP001212997">
    <property type="component" value="Unassembled WGS sequence"/>
</dbReference>
<evidence type="ECO:0000256" key="3">
    <source>
        <dbReference type="ARBA" id="ARBA00004401"/>
    </source>
</evidence>
<evidence type="ECO:0000256" key="6">
    <source>
        <dbReference type="ARBA" id="ARBA00022475"/>
    </source>
</evidence>
<evidence type="ECO:0000256" key="9">
    <source>
        <dbReference type="ARBA" id="ARBA00022729"/>
    </source>
</evidence>
<dbReference type="GO" id="GO:0000272">
    <property type="term" value="P:polysaccharide catabolic process"/>
    <property type="evidence" value="ECO:0007669"/>
    <property type="project" value="UniProtKB-KW"/>
</dbReference>
<dbReference type="Pfam" id="PF00332">
    <property type="entry name" value="Glyco_hydro_17"/>
    <property type="match status" value="1"/>
</dbReference>
<comment type="subcellular location">
    <subcellularLocation>
        <location evidence="3">Cell membrane</location>
        <topology evidence="3">Single-pass type II membrane protein</topology>
    </subcellularLocation>
    <subcellularLocation>
        <location evidence="2">Secreted</location>
        <location evidence="2">Cell wall</location>
    </subcellularLocation>
</comment>
<evidence type="ECO:0000256" key="16">
    <source>
        <dbReference type="ARBA" id="ARBA00037649"/>
    </source>
</evidence>
<comment type="catalytic activity">
    <reaction evidence="1">
        <text>Hydrolysis of (1-&gt;3)-beta-D-glucosidic linkages in (1-&gt;3)-beta-D-glucans.</text>
        <dbReference type="EC" id="3.2.1.39"/>
    </reaction>
</comment>
<keyword evidence="9" id="KW-0732">Signal</keyword>
<dbReference type="Gene3D" id="3.20.20.80">
    <property type="entry name" value="Glycosidases"/>
    <property type="match status" value="2"/>
</dbReference>
<accession>A0AAD5UZU4</accession>
<dbReference type="EC" id="3.2.1.39" evidence="5"/>
<keyword evidence="10" id="KW-0378">Hydrolase</keyword>
<evidence type="ECO:0000256" key="2">
    <source>
        <dbReference type="ARBA" id="ARBA00004191"/>
    </source>
</evidence>
<evidence type="ECO:0000256" key="13">
    <source>
        <dbReference type="ARBA" id="ARBA00023277"/>
    </source>
</evidence>
<keyword evidence="12" id="KW-0325">Glycoprotein</keyword>
<comment type="similarity">
    <text evidence="4 19">Belongs to the glycosyl hydrolase 17 family.</text>
</comment>
<feature type="compositionally biased region" description="Polar residues" evidence="20">
    <location>
        <begin position="128"/>
        <end position="137"/>
    </location>
</feature>
<feature type="region of interest" description="Disordered" evidence="20">
    <location>
        <begin position="1"/>
        <end position="62"/>
    </location>
</feature>
<keyword evidence="23" id="KW-1185">Reference proteome</keyword>
<keyword evidence="15" id="KW-0624">Polysaccharide degradation</keyword>
<evidence type="ECO:0000256" key="20">
    <source>
        <dbReference type="SAM" id="MobiDB-lite"/>
    </source>
</evidence>
<dbReference type="GO" id="GO:0009986">
    <property type="term" value="C:cell surface"/>
    <property type="evidence" value="ECO:0007669"/>
    <property type="project" value="TreeGrafter"/>
</dbReference>
<keyword evidence="6" id="KW-1003">Cell membrane</keyword>
<evidence type="ECO:0000256" key="17">
    <source>
        <dbReference type="ARBA" id="ARBA00042373"/>
    </source>
</evidence>
<evidence type="ECO:0000256" key="10">
    <source>
        <dbReference type="ARBA" id="ARBA00022801"/>
    </source>
</evidence>
<dbReference type="PANTHER" id="PTHR16631">
    <property type="entry name" value="GLUCAN 1,3-BETA-GLUCOSIDASE"/>
    <property type="match status" value="1"/>
</dbReference>
<evidence type="ECO:0000313" key="23">
    <source>
        <dbReference type="Proteomes" id="UP001212997"/>
    </source>
</evidence>
<dbReference type="InterPro" id="IPR000490">
    <property type="entry name" value="Glyco_hydro_17"/>
</dbReference>
<dbReference type="GO" id="GO:0042973">
    <property type="term" value="F:glucan endo-1,3-beta-D-glucosidase activity"/>
    <property type="evidence" value="ECO:0007669"/>
    <property type="project" value="UniProtKB-EC"/>
</dbReference>
<dbReference type="PANTHER" id="PTHR16631:SF17">
    <property type="entry name" value="GLUCAN ENDO-1,3-BETA-GLUCOSIDASE BTGC"/>
    <property type="match status" value="1"/>
</dbReference>
<dbReference type="EMBL" id="JANAWD010000355">
    <property type="protein sequence ID" value="KAJ3480787.1"/>
    <property type="molecule type" value="Genomic_DNA"/>
</dbReference>
<dbReference type="InterPro" id="IPR017853">
    <property type="entry name" value="GH"/>
</dbReference>
<sequence>MHPDSRNYANMDGPYGRSEYSNSQWLEKQEARSKRSKRIVSLSLPPSLPTPNPSSSGRSFETSQTLMFQSPGAPLRKVIGTLVAVVALIVVGVAVGVTLAKKNSGSSSSSTTSGSGKGSDTTSPSGTVNQTDPNDPSSFVKDPRLKHSFYALAYTPEGSQLPQCGNSLEAVIEDIQLMSQLTSRIRLYGADCNQSALVLEAIQRTKVDMQVYLGIYNIPTDDAPYVRQRDLIKDAITTYGTDHIAGITVGNEYMLNYLNANGGTVPNSAIGDAGAALLIPNITDTRNMLAGLSLSKTIPVGNADAGSYFNNKVLEAVDYGMSNVHPWFANVSIDIAAGWTNEFFQENNVIVAASLPNNPKMYIAETGWPTKSSDAGNANNGPSLASEDNLQKFMDTFVCQANTNGTGYFFFEYSDEPWKDAQFGGVEGWWGLFNSDRTLKNIQIPDCHID</sequence>
<dbReference type="GO" id="GO:0005886">
    <property type="term" value="C:plasma membrane"/>
    <property type="evidence" value="ECO:0007669"/>
    <property type="project" value="UniProtKB-SubCell"/>
</dbReference>
<dbReference type="SUPFAM" id="SSF51445">
    <property type="entry name" value="(Trans)glycosidases"/>
    <property type="match status" value="1"/>
</dbReference>
<dbReference type="InterPro" id="IPR050732">
    <property type="entry name" value="Beta-glucan_modifiers"/>
</dbReference>
<keyword evidence="21" id="KW-1133">Transmembrane helix</keyword>
<evidence type="ECO:0000256" key="18">
    <source>
        <dbReference type="ARBA" id="ARBA00043078"/>
    </source>
</evidence>
<evidence type="ECO:0000256" key="19">
    <source>
        <dbReference type="RuleBase" id="RU004335"/>
    </source>
</evidence>
<comment type="caution">
    <text evidence="22">The sequence shown here is derived from an EMBL/GenBank/DDBJ whole genome shotgun (WGS) entry which is preliminary data.</text>
</comment>
<feature type="compositionally biased region" description="Low complexity" evidence="20">
    <location>
        <begin position="102"/>
        <end position="127"/>
    </location>
</feature>
<evidence type="ECO:0000256" key="21">
    <source>
        <dbReference type="SAM" id="Phobius"/>
    </source>
</evidence>
<protein>
    <recommendedName>
        <fullName evidence="5">glucan endo-1,3-beta-D-glucosidase</fullName>
        <ecNumber evidence="5">3.2.1.39</ecNumber>
    </recommendedName>
    <alternativeName>
        <fullName evidence="18">Endo-1,3-beta-glucanase btgC</fullName>
    </alternativeName>
    <alternativeName>
        <fullName evidence="17">Laminarinase btgC</fullName>
    </alternativeName>
</protein>
<feature type="transmembrane region" description="Helical" evidence="21">
    <location>
        <begin position="78"/>
        <end position="100"/>
    </location>
</feature>
<keyword evidence="14" id="KW-0961">Cell wall biogenesis/degradation</keyword>
<keyword evidence="7" id="KW-0134">Cell wall</keyword>
<reference evidence="22" key="1">
    <citation type="submission" date="2022-07" db="EMBL/GenBank/DDBJ databases">
        <title>Genome Sequence of Physisporinus lineatus.</title>
        <authorList>
            <person name="Buettner E."/>
        </authorList>
    </citation>
    <scope>NUCLEOTIDE SEQUENCE</scope>
    <source>
        <strain evidence="22">VT162</strain>
    </source>
</reference>
<dbReference type="GO" id="GO:0005576">
    <property type="term" value="C:extracellular region"/>
    <property type="evidence" value="ECO:0007669"/>
    <property type="project" value="TreeGrafter"/>
</dbReference>
<name>A0AAD5UZU4_9APHY</name>
<proteinExistence type="inferred from homology"/>